<organism evidence="3 4">
    <name type="scientific">Seminavis robusta</name>
    <dbReference type="NCBI Taxonomy" id="568900"/>
    <lineage>
        <taxon>Eukaryota</taxon>
        <taxon>Sar</taxon>
        <taxon>Stramenopiles</taxon>
        <taxon>Ochrophyta</taxon>
        <taxon>Bacillariophyta</taxon>
        <taxon>Bacillariophyceae</taxon>
        <taxon>Bacillariophycidae</taxon>
        <taxon>Naviculales</taxon>
        <taxon>Naviculaceae</taxon>
        <taxon>Seminavis</taxon>
    </lineage>
</organism>
<accession>A0A9N8E0N4</accession>
<comment type="caution">
    <text evidence="3">The sequence shown here is derived from an EMBL/GenBank/DDBJ whole genome shotgun (WGS) entry which is preliminary data.</text>
</comment>
<feature type="region of interest" description="Disordered" evidence="2">
    <location>
        <begin position="594"/>
        <end position="620"/>
    </location>
</feature>
<feature type="compositionally biased region" description="Polar residues" evidence="2">
    <location>
        <begin position="314"/>
        <end position="323"/>
    </location>
</feature>
<proteinExistence type="predicted"/>
<reference evidence="3" key="1">
    <citation type="submission" date="2020-06" db="EMBL/GenBank/DDBJ databases">
        <authorList>
            <consortium name="Plant Systems Biology data submission"/>
        </authorList>
    </citation>
    <scope>NUCLEOTIDE SEQUENCE</scope>
    <source>
        <strain evidence="3">D6</strain>
    </source>
</reference>
<evidence type="ECO:0000313" key="3">
    <source>
        <dbReference type="EMBL" id="CAB9512361.1"/>
    </source>
</evidence>
<evidence type="ECO:0008006" key="5">
    <source>
        <dbReference type="Google" id="ProtNLM"/>
    </source>
</evidence>
<gene>
    <name evidence="3" type="ORF">SEMRO_532_G161460.1</name>
</gene>
<evidence type="ECO:0000256" key="1">
    <source>
        <dbReference type="ARBA" id="ARBA00022737"/>
    </source>
</evidence>
<dbReference type="PANTHER" id="PTHR47447">
    <property type="entry name" value="OS03G0856100 PROTEIN"/>
    <property type="match status" value="1"/>
</dbReference>
<dbReference type="OrthoDB" id="10265703at2759"/>
<feature type="compositionally biased region" description="Basic and acidic residues" evidence="2">
    <location>
        <begin position="607"/>
        <end position="616"/>
    </location>
</feature>
<dbReference type="Proteomes" id="UP001153069">
    <property type="component" value="Unassembled WGS sequence"/>
</dbReference>
<dbReference type="InterPro" id="IPR011990">
    <property type="entry name" value="TPR-like_helical_dom_sf"/>
</dbReference>
<feature type="compositionally biased region" description="Polar residues" evidence="2">
    <location>
        <begin position="295"/>
        <end position="305"/>
    </location>
</feature>
<dbReference type="PANTHER" id="PTHR47447:SF17">
    <property type="entry name" value="OS12G0638900 PROTEIN"/>
    <property type="match status" value="1"/>
</dbReference>
<evidence type="ECO:0000256" key="2">
    <source>
        <dbReference type="SAM" id="MobiDB-lite"/>
    </source>
</evidence>
<dbReference type="EMBL" id="CAICTM010000531">
    <property type="protein sequence ID" value="CAB9512361.1"/>
    <property type="molecule type" value="Genomic_DNA"/>
</dbReference>
<keyword evidence="4" id="KW-1185">Reference proteome</keyword>
<feature type="region of interest" description="Disordered" evidence="2">
    <location>
        <begin position="269"/>
        <end position="326"/>
    </location>
</feature>
<sequence length="634" mass="70071">MTTVASSMPHSSAKEIPISQQSSILAHRIQASCKTVAQAMEWMDQQRPAATTTRTEAEWEDAWIAVVQVCAKHRNWQQAVDICQNRIPASEQCRSMAISICGRCQQITAALQLLLDTPHCVSITTPAPYNAAIAACGTNRAWKEALDIIYDRMPRSMVTSLSANAVLTALAKSHRGTEALQFLKEGFDTLGVARDRISYHHTMAALMGQGHLDDAVQLVLTDMQLDKDVQPNQETFDRLYGAVVSKRGSTKDDDAQREHYDKLLDQLQQAAQQVDPEENDKSARKKKKRKHCSEDTNTTTTQPSNNDKRPKTTIIPQSQSPQPRNHDIWNFCKWELPKRGKGKTSFWHLGTITSNDNDNDNNNNDTILVGLHPNRNPSKNGIQLWFFREDNNPSRRRPRQKIGFLLMINTPGYQQHQNDDNDSSTMGKSQLLGLKVTEDGDRRKGWAKIFLAIWLQCCVDANLQPCTGKMNKPLLCLVLQHSFHFTPVPLSGGVRARILPPSGDDTSVVRLTTDSSSVKNLAGALTPRDVQEQNIQLVAPTDVVVVESSGGRVIEVGGLLQPPACKLELQESIDGVLGKNQWELTAGIIKAGDDTATAGSNNNAEGGEQRTSHNDNVKQNGAAPLTMSRLFLGV</sequence>
<evidence type="ECO:0000313" key="4">
    <source>
        <dbReference type="Proteomes" id="UP001153069"/>
    </source>
</evidence>
<dbReference type="Gene3D" id="1.25.40.10">
    <property type="entry name" value="Tetratricopeptide repeat domain"/>
    <property type="match status" value="1"/>
</dbReference>
<name>A0A9N8E0N4_9STRA</name>
<protein>
    <recommendedName>
        <fullName evidence="5">Pentatricopeptide repeat-containing protein</fullName>
    </recommendedName>
</protein>
<keyword evidence="1" id="KW-0677">Repeat</keyword>
<dbReference type="AlphaFoldDB" id="A0A9N8E0N4"/>